<reference evidence="1 2" key="1">
    <citation type="journal article" date="2016" name="Genome Biol. Evol.">
        <title>Divergent and convergent evolution of fungal pathogenicity.</title>
        <authorList>
            <person name="Shang Y."/>
            <person name="Xiao G."/>
            <person name="Zheng P."/>
            <person name="Cen K."/>
            <person name="Zhan S."/>
            <person name="Wang C."/>
        </authorList>
    </citation>
    <scope>NUCLEOTIDE SEQUENCE [LARGE SCALE GENOMIC DNA]</scope>
    <source>
        <strain evidence="1 2">ARSEF 2679</strain>
    </source>
</reference>
<keyword evidence="2" id="KW-1185">Reference proteome</keyword>
<evidence type="ECO:0000313" key="2">
    <source>
        <dbReference type="Proteomes" id="UP000076744"/>
    </source>
</evidence>
<name>A0A168ERY5_CORFA</name>
<comment type="caution">
    <text evidence="1">The sequence shown here is derived from an EMBL/GenBank/DDBJ whole genome shotgun (WGS) entry which is preliminary data.</text>
</comment>
<dbReference type="GeneID" id="30017334"/>
<dbReference type="RefSeq" id="XP_018709099.1">
    <property type="nucleotide sequence ID" value="XM_018844649.1"/>
</dbReference>
<protein>
    <submittedName>
        <fullName evidence="1">Uncharacterized protein</fullName>
    </submittedName>
</protein>
<gene>
    <name evidence="1" type="ORF">ISF_01042</name>
</gene>
<dbReference type="AlphaFoldDB" id="A0A168ERY5"/>
<accession>A0A168ERY5</accession>
<dbReference type="OrthoDB" id="4867214at2759"/>
<dbReference type="Proteomes" id="UP000076744">
    <property type="component" value="Unassembled WGS sequence"/>
</dbReference>
<proteinExistence type="predicted"/>
<evidence type="ECO:0000313" key="1">
    <source>
        <dbReference type="EMBL" id="OAA74141.1"/>
    </source>
</evidence>
<sequence>MAALSGLPPEPIIAAVFSINPNDLNGLDQIWVAYKAFRVLWFKAFTAPATAGPDASQRGRSVKFDSWRILRYIDRIKNVNLWGDLVYDLGLVREGLISPADLKYVYCMSHEVLEYMVEDINCQHDIHWLNAYIGMRRLVPEAQYVLLKTAVQRAATAMERLLDVKKVHAMLPGSVRVGAKELREYASNGMCFHELHSALCVDLNALRDGSRAVVKRLPESAWRRSTVEIAGKRVCASVVV</sequence>
<organism evidence="1 2">
    <name type="scientific">Cordyceps fumosorosea (strain ARSEF 2679)</name>
    <name type="common">Isaria fumosorosea</name>
    <dbReference type="NCBI Taxonomy" id="1081104"/>
    <lineage>
        <taxon>Eukaryota</taxon>
        <taxon>Fungi</taxon>
        <taxon>Dikarya</taxon>
        <taxon>Ascomycota</taxon>
        <taxon>Pezizomycotina</taxon>
        <taxon>Sordariomycetes</taxon>
        <taxon>Hypocreomycetidae</taxon>
        <taxon>Hypocreales</taxon>
        <taxon>Cordycipitaceae</taxon>
        <taxon>Cordyceps</taxon>
    </lineage>
</organism>
<dbReference type="EMBL" id="AZHB01000001">
    <property type="protein sequence ID" value="OAA74141.1"/>
    <property type="molecule type" value="Genomic_DNA"/>
</dbReference>